<keyword evidence="2 6" id="KW-0378">Hydrolase</keyword>
<dbReference type="EMBL" id="JAVDVY010000003">
    <property type="protein sequence ID" value="MDR7135915.1"/>
    <property type="molecule type" value="Genomic_DNA"/>
</dbReference>
<keyword evidence="4 6" id="KW-0443">Lipid metabolism</keyword>
<dbReference type="PANTHER" id="PTHR14226:SF29">
    <property type="entry name" value="NEUROPATHY TARGET ESTERASE SWS"/>
    <property type="match status" value="1"/>
</dbReference>
<dbReference type="InterPro" id="IPR050301">
    <property type="entry name" value="NTE"/>
</dbReference>
<comment type="caution">
    <text evidence="9">The sequence shown here is derived from an EMBL/GenBank/DDBJ whole genome shotgun (WGS) entry which is preliminary data.</text>
</comment>
<dbReference type="PANTHER" id="PTHR14226">
    <property type="entry name" value="NEUROPATHY TARGET ESTERASE/SWISS CHEESE D.MELANOGASTER"/>
    <property type="match status" value="1"/>
</dbReference>
<keyword evidence="7" id="KW-0732">Signal</keyword>
<dbReference type="Proteomes" id="UP001251524">
    <property type="component" value="Unassembled WGS sequence"/>
</dbReference>
<dbReference type="InterPro" id="IPR016035">
    <property type="entry name" value="Acyl_Trfase/lysoPLipase"/>
</dbReference>
<evidence type="ECO:0000256" key="5">
    <source>
        <dbReference type="ARBA" id="ARBA00023136"/>
    </source>
</evidence>
<feature type="signal peptide" evidence="7">
    <location>
        <begin position="1"/>
        <end position="29"/>
    </location>
</feature>
<keyword evidence="10" id="KW-1185">Reference proteome</keyword>
<evidence type="ECO:0000259" key="8">
    <source>
        <dbReference type="PROSITE" id="PS51635"/>
    </source>
</evidence>
<feature type="short sequence motif" description="GXSXG" evidence="6">
    <location>
        <begin position="80"/>
        <end position="84"/>
    </location>
</feature>
<reference evidence="9 10" key="1">
    <citation type="submission" date="2023-07" db="EMBL/GenBank/DDBJ databases">
        <title>Sorghum-associated microbial communities from plants grown in Nebraska, USA.</title>
        <authorList>
            <person name="Schachtman D."/>
        </authorList>
    </citation>
    <scope>NUCLEOTIDE SEQUENCE [LARGE SCALE GENOMIC DNA]</scope>
    <source>
        <strain evidence="9 10">BE198</strain>
    </source>
</reference>
<feature type="active site" description="Proton acceptor" evidence="6">
    <location>
        <position position="228"/>
    </location>
</feature>
<feature type="domain" description="PNPLA" evidence="8">
    <location>
        <begin position="49"/>
        <end position="241"/>
    </location>
</feature>
<dbReference type="InterPro" id="IPR000184">
    <property type="entry name" value="Bac_surfAg_D15"/>
</dbReference>
<dbReference type="Gene3D" id="3.40.1090.10">
    <property type="entry name" value="Cytosolic phospholipase A2 catalytic domain"/>
    <property type="match status" value="2"/>
</dbReference>
<keyword evidence="5" id="KW-0472">Membrane</keyword>
<feature type="chain" id="PRO_5047060780" evidence="7">
    <location>
        <begin position="30"/>
        <end position="750"/>
    </location>
</feature>
<organism evidence="9 10">
    <name type="scientific">Lysobacter niastensis</name>
    <dbReference type="NCBI Taxonomy" id="380629"/>
    <lineage>
        <taxon>Bacteria</taxon>
        <taxon>Pseudomonadati</taxon>
        <taxon>Pseudomonadota</taxon>
        <taxon>Gammaproteobacteria</taxon>
        <taxon>Lysobacterales</taxon>
        <taxon>Lysobacteraceae</taxon>
        <taxon>Lysobacter</taxon>
    </lineage>
</organism>
<evidence type="ECO:0000256" key="6">
    <source>
        <dbReference type="PROSITE-ProRule" id="PRU01161"/>
    </source>
</evidence>
<evidence type="ECO:0000256" key="3">
    <source>
        <dbReference type="ARBA" id="ARBA00022963"/>
    </source>
</evidence>
<keyword evidence="3 6" id="KW-0442">Lipid degradation</keyword>
<comment type="subcellular location">
    <subcellularLocation>
        <location evidence="1">Membrane</location>
    </subcellularLocation>
</comment>
<evidence type="ECO:0000313" key="9">
    <source>
        <dbReference type="EMBL" id="MDR7135915.1"/>
    </source>
</evidence>
<dbReference type="Gene3D" id="2.40.160.50">
    <property type="entry name" value="membrane protein fhac: a member of the omp85/tpsb transporter family"/>
    <property type="match status" value="1"/>
</dbReference>
<sequence>MARHTRPRPGKCHWILFLLLAAQAAVADAAQKNSCGTRAPDDTRPRVGLALGGGGARGIAHVSVLKAIEQAGVKVDCVAGTSMGSLVGALYATGQTPAEIEQQVLSIDWDRLFNDSLERRERSYRRKADDRLAVNSIGVGVEKGRLKLTTGVLAGQRILMLFERMTLPVSGIDHFDRLPIPYRAVATDINTAEPVVIDHGSLALAMRASMSLPGIFNPVEIDGRVLVDGGLVNQVPVDVVRDMGADVVIAVDVGTPLEKLDVDASLVAVLNQMTGMLTTGNTRARLATLGNRDILIVPALGKDVGTSDFTKGKQALEIGAKAAASAMPRLASLAREQGSADPMLAAQPAPKHAPTPAAIEFVRLDNRTGYDDAFFLDRLDVPLGQPLDVDDLEQQLQRIYGTETFALVSYQVVEENGRRGMVVQAQPKPQGPVYLQAGLSVDSDFEGTSNTNLRVGLLFAPVSSYGAEARILAQIGNEPALAATYFHPFDPRNRNNLFAAAEFLNPQINVFDTEGNNTATYATHLGALEAAWVREFGNYGAAQIGIRRGAGEAEVQTGDPDLPDLNFQVGEVAAVVTVDRLDSVYFPRDGYFGRLGYKRSDEALGADTDFDQLDLDVVYAHRFGLHAIELGARYHSTISGVAPIQSIYRLGGRGRLVGFRSNELTGQNYAILLGGYVYELADVFGRPALLASTLEYGNAWQQRDDMSLTDGIWNGSVYFGFDSWLGPVMFGVGAREGGKGTVFLQISDQF</sequence>
<dbReference type="InterPro" id="IPR002641">
    <property type="entry name" value="PNPLA_dom"/>
</dbReference>
<evidence type="ECO:0000313" key="10">
    <source>
        <dbReference type="Proteomes" id="UP001251524"/>
    </source>
</evidence>
<name>A0ABU1WET3_9GAMM</name>
<dbReference type="Pfam" id="PF01734">
    <property type="entry name" value="Patatin"/>
    <property type="match status" value="1"/>
</dbReference>
<dbReference type="SUPFAM" id="SSF52151">
    <property type="entry name" value="FabD/lysophospholipase-like"/>
    <property type="match status" value="1"/>
</dbReference>
<gene>
    <name evidence="9" type="ORF">J2X06_003133</name>
</gene>
<evidence type="ECO:0000256" key="2">
    <source>
        <dbReference type="ARBA" id="ARBA00022801"/>
    </source>
</evidence>
<evidence type="ECO:0000256" key="7">
    <source>
        <dbReference type="SAM" id="SignalP"/>
    </source>
</evidence>
<proteinExistence type="predicted"/>
<evidence type="ECO:0000256" key="1">
    <source>
        <dbReference type="ARBA" id="ARBA00004370"/>
    </source>
</evidence>
<dbReference type="RefSeq" id="WP_310063977.1">
    <property type="nucleotide sequence ID" value="NZ_JAVDVY010000003.1"/>
</dbReference>
<protein>
    <submittedName>
        <fullName evidence="9">NTE family protein</fullName>
    </submittedName>
</protein>
<dbReference type="PROSITE" id="PS51635">
    <property type="entry name" value="PNPLA"/>
    <property type="match status" value="1"/>
</dbReference>
<evidence type="ECO:0000256" key="4">
    <source>
        <dbReference type="ARBA" id="ARBA00023098"/>
    </source>
</evidence>
<accession>A0ABU1WET3</accession>
<feature type="short sequence motif" description="DGA/G" evidence="6">
    <location>
        <begin position="228"/>
        <end position="230"/>
    </location>
</feature>
<feature type="short sequence motif" description="GXGXXG" evidence="6">
    <location>
        <begin position="53"/>
        <end position="58"/>
    </location>
</feature>
<dbReference type="CDD" id="cd07205">
    <property type="entry name" value="Pat_PNPLA6_PNPLA7_NTE1_like"/>
    <property type="match status" value="1"/>
</dbReference>
<feature type="active site" description="Nucleophile" evidence="6">
    <location>
        <position position="82"/>
    </location>
</feature>
<dbReference type="Pfam" id="PF01103">
    <property type="entry name" value="Omp85"/>
    <property type="match status" value="1"/>
</dbReference>